<dbReference type="AlphaFoldDB" id="A0A6L7GCV9"/>
<dbReference type="EMBL" id="WTYU01000001">
    <property type="protein sequence ID" value="MXP13345.1"/>
    <property type="molecule type" value="Genomic_DNA"/>
</dbReference>
<evidence type="ECO:0000313" key="1">
    <source>
        <dbReference type="EMBL" id="MXP13345.1"/>
    </source>
</evidence>
<organism evidence="1 2">
    <name type="scientific">Allopontixanthobacter confluentis</name>
    <dbReference type="NCBI Taxonomy" id="1849021"/>
    <lineage>
        <taxon>Bacteria</taxon>
        <taxon>Pseudomonadati</taxon>
        <taxon>Pseudomonadota</taxon>
        <taxon>Alphaproteobacteria</taxon>
        <taxon>Sphingomonadales</taxon>
        <taxon>Erythrobacteraceae</taxon>
        <taxon>Allopontixanthobacter</taxon>
    </lineage>
</organism>
<dbReference type="Proteomes" id="UP000473531">
    <property type="component" value="Unassembled WGS sequence"/>
</dbReference>
<accession>A0A6L7GCV9</accession>
<keyword evidence="2" id="KW-1185">Reference proteome</keyword>
<gene>
    <name evidence="1" type="ORF">GRI44_01065</name>
</gene>
<dbReference type="RefSeq" id="WP_160599451.1">
    <property type="nucleotide sequence ID" value="NZ_WTYU01000001.1"/>
</dbReference>
<proteinExistence type="predicted"/>
<reference evidence="1 2" key="1">
    <citation type="submission" date="2019-12" db="EMBL/GenBank/DDBJ databases">
        <title>Genomic-based taxomic classification of the family Erythrobacteraceae.</title>
        <authorList>
            <person name="Xu L."/>
        </authorList>
    </citation>
    <scope>NUCLEOTIDE SEQUENCE [LARGE SCALE GENOMIC DNA]</scope>
    <source>
        <strain evidence="1 2">KCTC 52259</strain>
    </source>
</reference>
<sequence length="67" mass="7961">MSRHIGEFLVNRAAMDPLNPSFTIENVAWHGLPVLAALLDQSKQKNLAHWLAKLFYFWWHFKTSFYR</sequence>
<protein>
    <submittedName>
        <fullName evidence="1">Uncharacterized protein</fullName>
    </submittedName>
</protein>
<name>A0A6L7GCV9_9SPHN</name>
<comment type="caution">
    <text evidence="1">The sequence shown here is derived from an EMBL/GenBank/DDBJ whole genome shotgun (WGS) entry which is preliminary data.</text>
</comment>
<evidence type="ECO:0000313" key="2">
    <source>
        <dbReference type="Proteomes" id="UP000473531"/>
    </source>
</evidence>